<name>A0A5B2V7Y1_9HYPH</name>
<dbReference type="PANTHER" id="PTHR30329:SF21">
    <property type="entry name" value="LIPOPROTEIN YIAD-RELATED"/>
    <property type="match status" value="1"/>
</dbReference>
<evidence type="ECO:0000259" key="6">
    <source>
        <dbReference type="PROSITE" id="PS51123"/>
    </source>
</evidence>
<organism evidence="7 8">
    <name type="scientific">Salinarimonas soli</name>
    <dbReference type="NCBI Taxonomy" id="1638099"/>
    <lineage>
        <taxon>Bacteria</taxon>
        <taxon>Pseudomonadati</taxon>
        <taxon>Pseudomonadota</taxon>
        <taxon>Alphaproteobacteria</taxon>
        <taxon>Hyphomicrobiales</taxon>
        <taxon>Salinarimonadaceae</taxon>
        <taxon>Salinarimonas</taxon>
    </lineage>
</organism>
<dbReference type="InterPro" id="IPR006664">
    <property type="entry name" value="OMP_bac"/>
</dbReference>
<dbReference type="PROSITE" id="PS51257">
    <property type="entry name" value="PROKAR_LIPOPROTEIN"/>
    <property type="match status" value="1"/>
</dbReference>
<comment type="caution">
    <text evidence="7">The sequence shown here is derived from an EMBL/GenBank/DDBJ whole genome shotgun (WGS) entry which is preliminary data.</text>
</comment>
<dbReference type="InterPro" id="IPR050330">
    <property type="entry name" value="Bact_OuterMem_StrucFunc"/>
</dbReference>
<keyword evidence="5" id="KW-0732">Signal</keyword>
<comment type="subcellular location">
    <subcellularLocation>
        <location evidence="1">Cell outer membrane</location>
    </subcellularLocation>
</comment>
<dbReference type="AlphaFoldDB" id="A0A5B2V7Y1"/>
<reference evidence="7 8" key="1">
    <citation type="submission" date="2019-09" db="EMBL/GenBank/DDBJ databases">
        <title>Salinarimonas rosea gen. nov., sp. nov., a new member of the a-2 subgroup of the Proteobacteria.</title>
        <authorList>
            <person name="Liu J."/>
        </authorList>
    </citation>
    <scope>NUCLEOTIDE SEQUENCE [LARGE SCALE GENOMIC DNA]</scope>
    <source>
        <strain evidence="7 8">BN140002</strain>
    </source>
</reference>
<keyword evidence="8" id="KW-1185">Reference proteome</keyword>
<evidence type="ECO:0000256" key="1">
    <source>
        <dbReference type="ARBA" id="ARBA00004442"/>
    </source>
</evidence>
<evidence type="ECO:0000256" key="5">
    <source>
        <dbReference type="SAM" id="SignalP"/>
    </source>
</evidence>
<evidence type="ECO:0000256" key="3">
    <source>
        <dbReference type="ARBA" id="ARBA00023237"/>
    </source>
</evidence>
<reference evidence="7 8" key="2">
    <citation type="submission" date="2019-09" db="EMBL/GenBank/DDBJ databases">
        <authorList>
            <person name="Jin C."/>
        </authorList>
    </citation>
    <scope>NUCLEOTIDE SEQUENCE [LARGE SCALE GENOMIC DNA]</scope>
    <source>
        <strain evidence="7 8">BN140002</strain>
    </source>
</reference>
<evidence type="ECO:0000256" key="2">
    <source>
        <dbReference type="ARBA" id="ARBA00023136"/>
    </source>
</evidence>
<sequence>MPSRRRLTALVAFLLACTPLAAQPFAADPATAEIIGLLGDGAAERAGAPPRGRVMARALREVDVTADRVTTRYQVDFLRAVSFPVFFGGEGRALSDESRAQLRALGRALSAPELAGERFLVAGHADTGASESRNLELSYERARAVRDYLVEAFRIDPRRLVVAGWGSARPVEGQPPRSGSHRRIEVALVLRTLGSQPAARFVRRGASALDDLPIATIDPVGDPRAFEAGLRVLAVRPAPEGCVQPTHDLDDFQPGGPIVGCIPVRPRR</sequence>
<dbReference type="PANTHER" id="PTHR30329">
    <property type="entry name" value="STATOR ELEMENT OF FLAGELLAR MOTOR COMPLEX"/>
    <property type="match status" value="1"/>
</dbReference>
<dbReference type="PRINTS" id="PR01021">
    <property type="entry name" value="OMPADOMAIN"/>
</dbReference>
<feature type="chain" id="PRO_5022880701" evidence="5">
    <location>
        <begin position="23"/>
        <end position="268"/>
    </location>
</feature>
<dbReference type="OrthoDB" id="9814546at2"/>
<dbReference type="InterPro" id="IPR036737">
    <property type="entry name" value="OmpA-like_sf"/>
</dbReference>
<evidence type="ECO:0000313" key="7">
    <source>
        <dbReference type="EMBL" id="KAA2235071.1"/>
    </source>
</evidence>
<dbReference type="CDD" id="cd07185">
    <property type="entry name" value="OmpA_C-like"/>
    <property type="match status" value="1"/>
</dbReference>
<feature type="domain" description="OmpA-like" evidence="6">
    <location>
        <begin position="74"/>
        <end position="192"/>
    </location>
</feature>
<dbReference type="PROSITE" id="PS51123">
    <property type="entry name" value="OMPA_2"/>
    <property type="match status" value="1"/>
</dbReference>
<dbReference type="EMBL" id="VUOA01000040">
    <property type="protein sequence ID" value="KAA2235071.1"/>
    <property type="molecule type" value="Genomic_DNA"/>
</dbReference>
<evidence type="ECO:0000313" key="8">
    <source>
        <dbReference type="Proteomes" id="UP000323142"/>
    </source>
</evidence>
<dbReference type="Gene3D" id="3.30.1330.60">
    <property type="entry name" value="OmpA-like domain"/>
    <property type="match status" value="1"/>
</dbReference>
<protein>
    <submittedName>
        <fullName evidence="7">OmpA family protein</fullName>
    </submittedName>
</protein>
<dbReference type="Proteomes" id="UP000323142">
    <property type="component" value="Unassembled WGS sequence"/>
</dbReference>
<feature type="signal peptide" evidence="5">
    <location>
        <begin position="1"/>
        <end position="22"/>
    </location>
</feature>
<dbReference type="InterPro" id="IPR006665">
    <property type="entry name" value="OmpA-like"/>
</dbReference>
<dbReference type="SUPFAM" id="SSF103088">
    <property type="entry name" value="OmpA-like"/>
    <property type="match status" value="1"/>
</dbReference>
<dbReference type="RefSeq" id="WP_149821730.1">
    <property type="nucleotide sequence ID" value="NZ_VUOA01000040.1"/>
</dbReference>
<keyword evidence="2 4" id="KW-0472">Membrane</keyword>
<dbReference type="Pfam" id="PF00691">
    <property type="entry name" value="OmpA"/>
    <property type="match status" value="1"/>
</dbReference>
<gene>
    <name evidence="7" type="ORF">F0L46_22325</name>
</gene>
<dbReference type="GO" id="GO:0009279">
    <property type="term" value="C:cell outer membrane"/>
    <property type="evidence" value="ECO:0007669"/>
    <property type="project" value="UniProtKB-SubCell"/>
</dbReference>
<accession>A0A5B2V7Y1</accession>
<keyword evidence="3" id="KW-0998">Cell outer membrane</keyword>
<proteinExistence type="predicted"/>
<evidence type="ECO:0000256" key="4">
    <source>
        <dbReference type="PROSITE-ProRule" id="PRU00473"/>
    </source>
</evidence>